<evidence type="ECO:0000313" key="3">
    <source>
        <dbReference type="Proteomes" id="UP000315226"/>
    </source>
</evidence>
<dbReference type="Proteomes" id="UP000315226">
    <property type="component" value="Unassembled WGS sequence"/>
</dbReference>
<accession>A0A4Y3RHG6</accession>
<feature type="region of interest" description="Disordered" evidence="1">
    <location>
        <begin position="33"/>
        <end position="67"/>
    </location>
</feature>
<protein>
    <submittedName>
        <fullName evidence="2">Uncharacterized protein</fullName>
    </submittedName>
</protein>
<gene>
    <name evidence="2" type="ORF">SGA01_28510</name>
</gene>
<dbReference type="AlphaFoldDB" id="A0A4Y3RHG6"/>
<reference evidence="2 3" key="1">
    <citation type="submission" date="2019-06" db="EMBL/GenBank/DDBJ databases">
        <title>Whole genome shotgun sequence of Streptomyces gardneri NBRC 12865.</title>
        <authorList>
            <person name="Hosoyama A."/>
            <person name="Uohara A."/>
            <person name="Ohji S."/>
            <person name="Ichikawa N."/>
        </authorList>
    </citation>
    <scope>NUCLEOTIDE SEQUENCE [LARGE SCALE GENOMIC DNA]</scope>
    <source>
        <strain evidence="2 3">NBRC 12865</strain>
    </source>
</reference>
<evidence type="ECO:0000313" key="2">
    <source>
        <dbReference type="EMBL" id="GEB57246.1"/>
    </source>
</evidence>
<feature type="compositionally biased region" description="Polar residues" evidence="1">
    <location>
        <begin position="47"/>
        <end position="58"/>
    </location>
</feature>
<name>A0A4Y3RHG6_9ACTN</name>
<sequence length="67" mass="7175">MVDHDVPLAPVDQLAAVEAAAVRADDRVRLDRLRADHTRARPRSRPGTGSSGRTTAHSASGMPVGYR</sequence>
<evidence type="ECO:0000256" key="1">
    <source>
        <dbReference type="SAM" id="MobiDB-lite"/>
    </source>
</evidence>
<keyword evidence="3" id="KW-1185">Reference proteome</keyword>
<dbReference type="EMBL" id="BJMN01000016">
    <property type="protein sequence ID" value="GEB57246.1"/>
    <property type="molecule type" value="Genomic_DNA"/>
</dbReference>
<comment type="caution">
    <text evidence="2">The sequence shown here is derived from an EMBL/GenBank/DDBJ whole genome shotgun (WGS) entry which is preliminary data.</text>
</comment>
<proteinExistence type="predicted"/>
<organism evidence="2 3">
    <name type="scientific">Streptomyces gardneri</name>
    <dbReference type="NCBI Taxonomy" id="66892"/>
    <lineage>
        <taxon>Bacteria</taxon>
        <taxon>Bacillati</taxon>
        <taxon>Actinomycetota</taxon>
        <taxon>Actinomycetes</taxon>
        <taxon>Kitasatosporales</taxon>
        <taxon>Streptomycetaceae</taxon>
        <taxon>Streptomyces</taxon>
    </lineage>
</organism>